<evidence type="ECO:0000313" key="5">
    <source>
        <dbReference type="Proteomes" id="UP000179183"/>
    </source>
</evidence>
<dbReference type="SUPFAM" id="SSF55811">
    <property type="entry name" value="Nudix"/>
    <property type="match status" value="1"/>
</dbReference>
<evidence type="ECO:0000313" key="4">
    <source>
        <dbReference type="EMBL" id="OGZ67174.1"/>
    </source>
</evidence>
<gene>
    <name evidence="4" type="ORF">A3D34_01465</name>
</gene>
<dbReference type="EMBL" id="MHOQ01000010">
    <property type="protein sequence ID" value="OGZ67174.1"/>
    <property type="molecule type" value="Genomic_DNA"/>
</dbReference>
<protein>
    <recommendedName>
        <fullName evidence="3">Nudix hydrolase domain-containing protein</fullName>
    </recommendedName>
</protein>
<name>A0A1G2HXA5_9BACT</name>
<dbReference type="PROSITE" id="PS51462">
    <property type="entry name" value="NUDIX"/>
    <property type="match status" value="1"/>
</dbReference>
<comment type="caution">
    <text evidence="4">The sequence shown here is derived from an EMBL/GenBank/DDBJ whole genome shotgun (WGS) entry which is preliminary data.</text>
</comment>
<evidence type="ECO:0000256" key="1">
    <source>
        <dbReference type="ARBA" id="ARBA00001946"/>
    </source>
</evidence>
<proteinExistence type="predicted"/>
<dbReference type="PANTHER" id="PTHR43046:SF14">
    <property type="entry name" value="MUTT_NUDIX FAMILY PROTEIN"/>
    <property type="match status" value="1"/>
</dbReference>
<dbReference type="GO" id="GO:0016787">
    <property type="term" value="F:hydrolase activity"/>
    <property type="evidence" value="ECO:0007669"/>
    <property type="project" value="UniProtKB-KW"/>
</dbReference>
<feature type="domain" description="Nudix hydrolase" evidence="3">
    <location>
        <begin position="34"/>
        <end position="172"/>
    </location>
</feature>
<reference evidence="4 5" key="1">
    <citation type="journal article" date="2016" name="Nat. Commun.">
        <title>Thousands of microbial genomes shed light on interconnected biogeochemical processes in an aquifer system.</title>
        <authorList>
            <person name="Anantharaman K."/>
            <person name="Brown C.T."/>
            <person name="Hug L.A."/>
            <person name="Sharon I."/>
            <person name="Castelle C.J."/>
            <person name="Probst A.J."/>
            <person name="Thomas B.C."/>
            <person name="Singh A."/>
            <person name="Wilkins M.J."/>
            <person name="Karaoz U."/>
            <person name="Brodie E.L."/>
            <person name="Williams K.H."/>
            <person name="Hubbard S.S."/>
            <person name="Banfield J.F."/>
        </authorList>
    </citation>
    <scope>NUCLEOTIDE SEQUENCE [LARGE SCALE GENOMIC DNA]</scope>
</reference>
<dbReference type="InterPro" id="IPR015797">
    <property type="entry name" value="NUDIX_hydrolase-like_dom_sf"/>
</dbReference>
<dbReference type="Gene3D" id="3.90.79.10">
    <property type="entry name" value="Nucleoside Triphosphate Pyrophosphohydrolase"/>
    <property type="match status" value="1"/>
</dbReference>
<dbReference type="PANTHER" id="PTHR43046">
    <property type="entry name" value="GDP-MANNOSE MANNOSYL HYDROLASE"/>
    <property type="match status" value="1"/>
</dbReference>
<keyword evidence="2" id="KW-0378">Hydrolase</keyword>
<dbReference type="Pfam" id="PF00293">
    <property type="entry name" value="NUDIX"/>
    <property type="match status" value="1"/>
</dbReference>
<dbReference type="Proteomes" id="UP000179183">
    <property type="component" value="Unassembled WGS sequence"/>
</dbReference>
<dbReference type="AlphaFoldDB" id="A0A1G2HXA5"/>
<evidence type="ECO:0000259" key="3">
    <source>
        <dbReference type="PROSITE" id="PS51462"/>
    </source>
</evidence>
<sequence length="172" mass="20186">MSGIKTILKNNQIKPQFFMPAQQKYLTDEEYKFIYERAVRLCLDFIIVKDDKVLLSKRDIDPYKGYWHLPGGMVRYKESFDEAAERILKSELGLKSKMKKLIGYMQMPDEINENNIPVHSVSIAFLTTLEEGEIRGSEQAHEIEYFASLPEENLHPIQGKFLKEYWGKLMEM</sequence>
<accession>A0A1G2HXA5</accession>
<dbReference type="InterPro" id="IPR000086">
    <property type="entry name" value="NUDIX_hydrolase_dom"/>
</dbReference>
<organism evidence="4 5">
    <name type="scientific">Candidatus Staskawiczbacteria bacterium RIFCSPHIGHO2_02_FULL_33_16</name>
    <dbReference type="NCBI Taxonomy" id="1802204"/>
    <lineage>
        <taxon>Bacteria</taxon>
        <taxon>Candidatus Staskawicziibacteriota</taxon>
    </lineage>
</organism>
<comment type="cofactor">
    <cofactor evidence="1">
        <name>Mg(2+)</name>
        <dbReference type="ChEBI" id="CHEBI:18420"/>
    </cofactor>
</comment>
<evidence type="ECO:0000256" key="2">
    <source>
        <dbReference type="ARBA" id="ARBA00022801"/>
    </source>
</evidence>